<accession>A0A5K3EGW3</accession>
<sequence>NYLAYRNRLLRIVFFNPLIRSLHLLHRVPLVAACRQPRESSTPPSLVRIFILECPHT</sequence>
<dbReference type="WBParaSite" id="MCU_000444-RA">
    <property type="protein sequence ID" value="MCU_000444-RA"/>
    <property type="gene ID" value="MCU_000444"/>
</dbReference>
<protein>
    <submittedName>
        <fullName evidence="1">Myosin motor domain-containing protein</fullName>
    </submittedName>
</protein>
<evidence type="ECO:0000313" key="1">
    <source>
        <dbReference type="WBParaSite" id="MCU_000444-RA"/>
    </source>
</evidence>
<name>A0A5K3EGW3_MESCO</name>
<organism evidence="1">
    <name type="scientific">Mesocestoides corti</name>
    <name type="common">Flatworm</name>
    <dbReference type="NCBI Taxonomy" id="53468"/>
    <lineage>
        <taxon>Eukaryota</taxon>
        <taxon>Metazoa</taxon>
        <taxon>Spiralia</taxon>
        <taxon>Lophotrochozoa</taxon>
        <taxon>Platyhelminthes</taxon>
        <taxon>Cestoda</taxon>
        <taxon>Eucestoda</taxon>
        <taxon>Cyclophyllidea</taxon>
        <taxon>Mesocestoididae</taxon>
        <taxon>Mesocestoides</taxon>
    </lineage>
</organism>
<reference evidence="1" key="1">
    <citation type="submission" date="2019-11" db="UniProtKB">
        <authorList>
            <consortium name="WormBaseParasite"/>
        </authorList>
    </citation>
    <scope>IDENTIFICATION</scope>
</reference>
<proteinExistence type="predicted"/>
<dbReference type="AlphaFoldDB" id="A0A5K3EGW3"/>